<proteinExistence type="predicted"/>
<dbReference type="CDD" id="cd00851">
    <property type="entry name" value="MTH1175"/>
    <property type="match status" value="1"/>
</dbReference>
<dbReference type="Pfam" id="PF02579">
    <property type="entry name" value="Nitro_FeMo-Co"/>
    <property type="match status" value="1"/>
</dbReference>
<dbReference type="PANTHER" id="PTHR42983:SF1">
    <property type="entry name" value="IRON-MOLYBDENUM PROTEIN"/>
    <property type="match status" value="1"/>
</dbReference>
<sequence length="121" mass="13323">MKICLPTSGTNGLTEMVYNHFGSAPYFTIYDTVAKTIEVIENNNEHHSHGACQPLSQIAKYKVNVIMTNGMGARAVQMLNEGGIKVFRLDGNTVAEAIKKLEDNQLVELTLDNACSEHNCH</sequence>
<dbReference type="InterPro" id="IPR003731">
    <property type="entry name" value="Di-Nase_FeMo-co_biosynth"/>
</dbReference>
<dbReference type="SUPFAM" id="SSF53146">
    <property type="entry name" value="Nitrogenase accessory factor-like"/>
    <property type="match status" value="1"/>
</dbReference>
<dbReference type="Gene3D" id="3.30.420.130">
    <property type="entry name" value="Dinitrogenase iron-molybdenum cofactor biosynthesis domain"/>
    <property type="match status" value="1"/>
</dbReference>
<gene>
    <name evidence="2" type="ORF">A2Y82_01535</name>
</gene>
<protein>
    <recommendedName>
        <fullName evidence="1">Dinitrogenase iron-molybdenum cofactor biosynthesis domain-containing protein</fullName>
    </recommendedName>
</protein>
<dbReference type="EMBL" id="MHHZ01000022">
    <property type="protein sequence ID" value="OGY41072.1"/>
    <property type="molecule type" value="Genomic_DNA"/>
</dbReference>
<evidence type="ECO:0000259" key="1">
    <source>
        <dbReference type="Pfam" id="PF02579"/>
    </source>
</evidence>
<dbReference type="Proteomes" id="UP000176498">
    <property type="component" value="Unassembled WGS sequence"/>
</dbReference>
<feature type="domain" description="Dinitrogenase iron-molybdenum cofactor biosynthesis" evidence="1">
    <location>
        <begin position="15"/>
        <end position="102"/>
    </location>
</feature>
<evidence type="ECO:0000313" key="3">
    <source>
        <dbReference type="Proteomes" id="UP000176498"/>
    </source>
</evidence>
<comment type="caution">
    <text evidence="2">The sequence shown here is derived from an EMBL/GenBank/DDBJ whole genome shotgun (WGS) entry which is preliminary data.</text>
</comment>
<dbReference type="PANTHER" id="PTHR42983">
    <property type="entry name" value="DINITROGENASE IRON-MOLYBDENUM COFACTOR PROTEIN-RELATED"/>
    <property type="match status" value="1"/>
</dbReference>
<dbReference type="InterPro" id="IPR033913">
    <property type="entry name" value="MTH1175_dom"/>
</dbReference>
<accession>A0A1G1XM77</accession>
<dbReference type="AlphaFoldDB" id="A0A1G1XM77"/>
<dbReference type="InterPro" id="IPR036105">
    <property type="entry name" value="DiNase_FeMo-co_biosyn_sf"/>
</dbReference>
<evidence type="ECO:0000313" key="2">
    <source>
        <dbReference type="EMBL" id="OGY41072.1"/>
    </source>
</evidence>
<reference evidence="2 3" key="1">
    <citation type="journal article" date="2016" name="Nat. Commun.">
        <title>Thousands of microbial genomes shed light on interconnected biogeochemical processes in an aquifer system.</title>
        <authorList>
            <person name="Anantharaman K."/>
            <person name="Brown C.T."/>
            <person name="Hug L.A."/>
            <person name="Sharon I."/>
            <person name="Castelle C.J."/>
            <person name="Probst A.J."/>
            <person name="Thomas B.C."/>
            <person name="Singh A."/>
            <person name="Wilkins M.J."/>
            <person name="Karaoz U."/>
            <person name="Brodie E.L."/>
            <person name="Williams K.H."/>
            <person name="Hubbard S.S."/>
            <person name="Banfield J.F."/>
        </authorList>
    </citation>
    <scope>NUCLEOTIDE SEQUENCE [LARGE SCALE GENOMIC DNA]</scope>
</reference>
<name>A0A1G1XM77_9BACT</name>
<organism evidence="2 3">
    <name type="scientific">Candidatus Buchananbacteria bacterium RBG_13_36_9</name>
    <dbReference type="NCBI Taxonomy" id="1797530"/>
    <lineage>
        <taxon>Bacteria</taxon>
        <taxon>Candidatus Buchananiibacteriota</taxon>
    </lineage>
</organism>